<feature type="region of interest" description="Disordered" evidence="2">
    <location>
        <begin position="28"/>
        <end position="50"/>
    </location>
</feature>
<protein>
    <submittedName>
        <fullName evidence="3">Uncharacterized protein</fullName>
    </submittedName>
</protein>
<feature type="coiled-coil region" evidence="1">
    <location>
        <begin position="779"/>
        <end position="813"/>
    </location>
</feature>
<accession>A0AAN9KMT6</accession>
<feature type="compositionally biased region" description="Polar residues" evidence="2">
    <location>
        <begin position="169"/>
        <end position="184"/>
    </location>
</feature>
<feature type="compositionally biased region" description="Polar residues" evidence="2">
    <location>
        <begin position="231"/>
        <end position="247"/>
    </location>
</feature>
<feature type="region of interest" description="Disordered" evidence="2">
    <location>
        <begin position="549"/>
        <end position="572"/>
    </location>
</feature>
<organism evidence="3 4">
    <name type="scientific">Clitoria ternatea</name>
    <name type="common">Butterfly pea</name>
    <dbReference type="NCBI Taxonomy" id="43366"/>
    <lineage>
        <taxon>Eukaryota</taxon>
        <taxon>Viridiplantae</taxon>
        <taxon>Streptophyta</taxon>
        <taxon>Embryophyta</taxon>
        <taxon>Tracheophyta</taxon>
        <taxon>Spermatophyta</taxon>
        <taxon>Magnoliopsida</taxon>
        <taxon>eudicotyledons</taxon>
        <taxon>Gunneridae</taxon>
        <taxon>Pentapetalae</taxon>
        <taxon>rosids</taxon>
        <taxon>fabids</taxon>
        <taxon>Fabales</taxon>
        <taxon>Fabaceae</taxon>
        <taxon>Papilionoideae</taxon>
        <taxon>50 kb inversion clade</taxon>
        <taxon>NPAAA clade</taxon>
        <taxon>indigoferoid/millettioid clade</taxon>
        <taxon>Phaseoleae</taxon>
        <taxon>Clitoria</taxon>
    </lineage>
</organism>
<feature type="region of interest" description="Disordered" evidence="2">
    <location>
        <begin position="704"/>
        <end position="760"/>
    </location>
</feature>
<reference evidence="3 4" key="1">
    <citation type="submission" date="2024-01" db="EMBL/GenBank/DDBJ databases">
        <title>The genomes of 5 underutilized Papilionoideae crops provide insights into root nodulation and disease resistance.</title>
        <authorList>
            <person name="Yuan L."/>
        </authorList>
    </citation>
    <scope>NUCLEOTIDE SEQUENCE [LARGE SCALE GENOMIC DNA]</scope>
    <source>
        <strain evidence="3">LY-2023</strain>
        <tissue evidence="3">Leaf</tissue>
    </source>
</reference>
<dbReference type="InterPro" id="IPR038777">
    <property type="entry name" value="At4g18490-like"/>
</dbReference>
<dbReference type="Proteomes" id="UP001359559">
    <property type="component" value="Unassembled WGS sequence"/>
</dbReference>
<feature type="compositionally biased region" description="Basic and acidic residues" evidence="2">
    <location>
        <begin position="201"/>
        <end position="214"/>
    </location>
</feature>
<name>A0AAN9KMT6_CLITE</name>
<feature type="region of interest" description="Disordered" evidence="2">
    <location>
        <begin position="480"/>
        <end position="500"/>
    </location>
</feature>
<evidence type="ECO:0000313" key="4">
    <source>
        <dbReference type="Proteomes" id="UP001359559"/>
    </source>
</evidence>
<feature type="compositionally biased region" description="Polar residues" evidence="2">
    <location>
        <begin position="483"/>
        <end position="497"/>
    </location>
</feature>
<evidence type="ECO:0000313" key="3">
    <source>
        <dbReference type="EMBL" id="KAK7319786.1"/>
    </source>
</evidence>
<sequence length="1002" mass="110537">MQLQIPTLSRFSSHIFRSRRVHQKFCQPQGMAEQHKASSPADSKEKNPLLDGEIGKGFLSSWKSMSMADDDAMDFSFDTVSKGKKKTFDFEKLDMNFNLDGEFDKISSFKLDMSDLDFTCSPKKTSRSKDKKEEVSGSKAGKQHSFNFSFDFNELDSFNLDSSLIKVDTGSNSNMTKKQVTTEGSDNEGAKMHNTNGDGVHASDDSMSRKSPVSEKLEILKVGTSVGSLGNLVSEQDGSVSEISSPGNLDMPIEDQNFDLSRHKITKEIDQERDLTEKTKSTESKSGQVINMAPSWLACQNDSEQGTTLDYQTKVSSSRTRDVNVSGDKQEVNDKAMHEHTKLFSSGTRVINVLSNIPEANDKEEYVNADGVDLQLEHSSPPHITKSDGSVGEAINLGSSSQLVTTQQEKRYTGCENINKADALKKIPCDNDTRENKETTSECHLVPEKSKPVVDKMMLMKDKNLIDVQSNMFSAPEDKSFLKQPSTTAGTKGISFSSKKKNGDMHLGSIAQAQENLRSNDTRLGTKLVSDSLSGSSKLLRGAAVLLGHKDDPKRSSNTGDSDAMLSSGELPGNIQSFHEEVNKSKATFLETGISTKDISMLSSQVNPSGLTEKTARITTQISTETSGQWLSQKSRIASIEGNKISSVKACKITPALSSLKTLRSAAENIGVNRVQPTSLHQKETTSLVSSGQSMELQGIIASKTKNGHPTDSGENQKSSTPFSKRKTIEVLEDFTSMRPLKRPSQSPSKSRNSKESSEVVVGEVEFKVTEVEIPDSVLVEDNSNVEKAEAYMKELEDICNMLKKKHGEAKELLVRAIVNDNSLLMLNHPIYEEEISFCSFISFPPTQSPAPPFRENPFIHLPTLSLSTPPAPIQLSFANLSSNLQNIAGKMVRLSFCFYTMLLLLSFSLSEARKLRNHDPFSSQFRHSSLFFSTIKHYLHPGSEGRSLAETRGKILDKSVKIPYSIGFRNSNATRRQYYQPHRVSPGGPDAHHHFKMSNTP</sequence>
<dbReference type="EMBL" id="JAYKXN010000001">
    <property type="protein sequence ID" value="KAK7319786.1"/>
    <property type="molecule type" value="Genomic_DNA"/>
</dbReference>
<keyword evidence="4" id="KW-1185">Reference proteome</keyword>
<comment type="caution">
    <text evidence="3">The sequence shown here is derived from an EMBL/GenBank/DDBJ whole genome shotgun (WGS) entry which is preliminary data.</text>
</comment>
<dbReference type="PANTHER" id="PTHR36380:SF1">
    <property type="entry name" value="OS01G0755100 PROTEIN"/>
    <property type="match status" value="1"/>
</dbReference>
<feature type="compositionally biased region" description="Polar residues" evidence="2">
    <location>
        <begin position="704"/>
        <end position="723"/>
    </location>
</feature>
<gene>
    <name evidence="3" type="ORF">RJT34_04511</name>
</gene>
<evidence type="ECO:0000256" key="2">
    <source>
        <dbReference type="SAM" id="MobiDB-lite"/>
    </source>
</evidence>
<dbReference type="AlphaFoldDB" id="A0AAN9KMT6"/>
<feature type="region of interest" description="Disordered" evidence="2">
    <location>
        <begin position="231"/>
        <end position="254"/>
    </location>
</feature>
<feature type="region of interest" description="Disordered" evidence="2">
    <location>
        <begin position="982"/>
        <end position="1002"/>
    </location>
</feature>
<evidence type="ECO:0000256" key="1">
    <source>
        <dbReference type="SAM" id="Coils"/>
    </source>
</evidence>
<keyword evidence="1" id="KW-0175">Coiled coil</keyword>
<dbReference type="PANTHER" id="PTHR36380">
    <property type="entry name" value="BNAA03G58330D PROTEIN"/>
    <property type="match status" value="1"/>
</dbReference>
<proteinExistence type="predicted"/>
<feature type="region of interest" description="Disordered" evidence="2">
    <location>
        <begin position="169"/>
        <end position="214"/>
    </location>
</feature>